<keyword evidence="5" id="KW-0804">Transcription</keyword>
<evidence type="ECO:0000313" key="11">
    <source>
        <dbReference type="Proteomes" id="UP000315759"/>
    </source>
</evidence>
<comment type="caution">
    <text evidence="10">The sequence shown here is derived from an EMBL/GenBank/DDBJ whole genome shotgun (WGS) entry which is preliminary data.</text>
</comment>
<proteinExistence type="predicted"/>
<keyword evidence="3" id="KW-0805">Transcription regulation</keyword>
<dbReference type="Gene3D" id="1.10.10.10">
    <property type="entry name" value="Winged helix-like DNA-binding domain superfamily/Winged helix DNA-binding domain"/>
    <property type="match status" value="1"/>
</dbReference>
<dbReference type="PANTHER" id="PTHR48111">
    <property type="entry name" value="REGULATOR OF RPOS"/>
    <property type="match status" value="1"/>
</dbReference>
<evidence type="ECO:0000256" key="1">
    <source>
        <dbReference type="ARBA" id="ARBA00022553"/>
    </source>
</evidence>
<dbReference type="SUPFAM" id="SSF46894">
    <property type="entry name" value="C-terminal effector domain of the bipartite response regulators"/>
    <property type="match status" value="1"/>
</dbReference>
<sequence>MSRGRLVGVAEESAAPSLLIVEDDRALSAMLAELFTEEGYEVDVAYDAQRGLHRGLLGDFAAIIVDRGLPVMDGVELVEVLRARGISTPILVLTARGAVADRVEGLDAGAQDYLVKPFEVPELLARIRALVRRPTGSSTLRAEGLCLDRVTRTASGRRIGADVELSEREAALLSVLMTAPGRVHTRGQLLSAVFDGADNPGVVDTYVHYLRRKLGRGIVRTVHGTGYRLGAE</sequence>
<evidence type="ECO:0000256" key="7">
    <source>
        <dbReference type="PROSITE-ProRule" id="PRU01091"/>
    </source>
</evidence>
<accession>A0A544W335</accession>
<dbReference type="PROSITE" id="PS51755">
    <property type="entry name" value="OMPR_PHOB"/>
    <property type="match status" value="1"/>
</dbReference>
<evidence type="ECO:0000256" key="5">
    <source>
        <dbReference type="ARBA" id="ARBA00023163"/>
    </source>
</evidence>
<dbReference type="SMART" id="SM00862">
    <property type="entry name" value="Trans_reg_C"/>
    <property type="match status" value="1"/>
</dbReference>
<dbReference type="PANTHER" id="PTHR48111:SF1">
    <property type="entry name" value="TWO-COMPONENT RESPONSE REGULATOR ORR33"/>
    <property type="match status" value="1"/>
</dbReference>
<dbReference type="SMART" id="SM00448">
    <property type="entry name" value="REC"/>
    <property type="match status" value="1"/>
</dbReference>
<reference evidence="10 11" key="1">
    <citation type="submission" date="2018-10" db="EMBL/GenBank/DDBJ databases">
        <title>Draft genome of Mycobacterium hodleri strain B.</title>
        <authorList>
            <person name="Amande T.J."/>
            <person name="Mcgenity T.J."/>
        </authorList>
    </citation>
    <scope>NUCLEOTIDE SEQUENCE [LARGE SCALE GENOMIC DNA]</scope>
    <source>
        <strain evidence="10 11">B</strain>
    </source>
</reference>
<feature type="modified residue" description="4-aspartylphosphate" evidence="6">
    <location>
        <position position="66"/>
    </location>
</feature>
<dbReference type="Pfam" id="PF00486">
    <property type="entry name" value="Trans_reg_C"/>
    <property type="match status" value="1"/>
</dbReference>
<evidence type="ECO:0000256" key="6">
    <source>
        <dbReference type="PROSITE-ProRule" id="PRU00169"/>
    </source>
</evidence>
<keyword evidence="2" id="KW-0902">Two-component regulatory system</keyword>
<dbReference type="GO" id="GO:0000976">
    <property type="term" value="F:transcription cis-regulatory region binding"/>
    <property type="evidence" value="ECO:0007669"/>
    <property type="project" value="TreeGrafter"/>
</dbReference>
<evidence type="ECO:0000313" key="10">
    <source>
        <dbReference type="EMBL" id="TQR86645.1"/>
    </source>
</evidence>
<keyword evidence="11" id="KW-1185">Reference proteome</keyword>
<evidence type="ECO:0000259" key="9">
    <source>
        <dbReference type="PROSITE" id="PS51755"/>
    </source>
</evidence>
<dbReference type="PROSITE" id="PS50110">
    <property type="entry name" value="RESPONSE_REGULATORY"/>
    <property type="match status" value="1"/>
</dbReference>
<dbReference type="GO" id="GO:0032993">
    <property type="term" value="C:protein-DNA complex"/>
    <property type="evidence" value="ECO:0007669"/>
    <property type="project" value="TreeGrafter"/>
</dbReference>
<keyword evidence="4 7" id="KW-0238">DNA-binding</keyword>
<dbReference type="Gene3D" id="3.40.50.2300">
    <property type="match status" value="1"/>
</dbReference>
<dbReference type="Proteomes" id="UP000315759">
    <property type="component" value="Unassembled WGS sequence"/>
</dbReference>
<name>A0A544W335_9MYCO</name>
<dbReference type="InterPro" id="IPR016032">
    <property type="entry name" value="Sig_transdc_resp-reg_C-effctor"/>
</dbReference>
<evidence type="ECO:0000256" key="3">
    <source>
        <dbReference type="ARBA" id="ARBA00023015"/>
    </source>
</evidence>
<dbReference type="RefSeq" id="WP_142552108.1">
    <property type="nucleotide sequence ID" value="NZ_VIFX01000011.1"/>
</dbReference>
<feature type="domain" description="OmpR/PhoB-type" evidence="9">
    <location>
        <begin position="137"/>
        <end position="231"/>
    </location>
</feature>
<evidence type="ECO:0000256" key="4">
    <source>
        <dbReference type="ARBA" id="ARBA00023125"/>
    </source>
</evidence>
<dbReference type="InterPro" id="IPR001867">
    <property type="entry name" value="OmpR/PhoB-type_DNA-bd"/>
</dbReference>
<dbReference type="InterPro" id="IPR011006">
    <property type="entry name" value="CheY-like_superfamily"/>
</dbReference>
<feature type="DNA-binding region" description="OmpR/PhoB-type" evidence="7">
    <location>
        <begin position="137"/>
        <end position="231"/>
    </location>
</feature>
<protein>
    <submittedName>
        <fullName evidence="10">Response regulator transcription factor</fullName>
    </submittedName>
</protein>
<feature type="domain" description="Response regulatory" evidence="8">
    <location>
        <begin position="17"/>
        <end position="131"/>
    </location>
</feature>
<evidence type="ECO:0000256" key="2">
    <source>
        <dbReference type="ARBA" id="ARBA00023012"/>
    </source>
</evidence>
<dbReference type="SUPFAM" id="SSF52172">
    <property type="entry name" value="CheY-like"/>
    <property type="match status" value="1"/>
</dbReference>
<dbReference type="Gene3D" id="6.10.250.690">
    <property type="match status" value="1"/>
</dbReference>
<dbReference type="EMBL" id="VIFX01000011">
    <property type="protein sequence ID" value="TQR86645.1"/>
    <property type="molecule type" value="Genomic_DNA"/>
</dbReference>
<dbReference type="Pfam" id="PF00072">
    <property type="entry name" value="Response_reg"/>
    <property type="match status" value="1"/>
</dbReference>
<dbReference type="GO" id="GO:0000156">
    <property type="term" value="F:phosphorelay response regulator activity"/>
    <property type="evidence" value="ECO:0007669"/>
    <property type="project" value="TreeGrafter"/>
</dbReference>
<dbReference type="InterPro" id="IPR001789">
    <property type="entry name" value="Sig_transdc_resp-reg_receiver"/>
</dbReference>
<dbReference type="InterPro" id="IPR036388">
    <property type="entry name" value="WH-like_DNA-bd_sf"/>
</dbReference>
<keyword evidence="1 6" id="KW-0597">Phosphoprotein</keyword>
<gene>
    <name evidence="10" type="ORF">D8S82_10885</name>
</gene>
<dbReference type="CDD" id="cd00383">
    <property type="entry name" value="trans_reg_C"/>
    <property type="match status" value="1"/>
</dbReference>
<dbReference type="AlphaFoldDB" id="A0A544W335"/>
<dbReference type="GO" id="GO:0006355">
    <property type="term" value="P:regulation of DNA-templated transcription"/>
    <property type="evidence" value="ECO:0007669"/>
    <property type="project" value="InterPro"/>
</dbReference>
<evidence type="ECO:0000259" key="8">
    <source>
        <dbReference type="PROSITE" id="PS50110"/>
    </source>
</evidence>
<organism evidence="10 11">
    <name type="scientific">Mycolicibacterium hodleri</name>
    <dbReference type="NCBI Taxonomy" id="49897"/>
    <lineage>
        <taxon>Bacteria</taxon>
        <taxon>Bacillati</taxon>
        <taxon>Actinomycetota</taxon>
        <taxon>Actinomycetes</taxon>
        <taxon>Mycobacteriales</taxon>
        <taxon>Mycobacteriaceae</taxon>
        <taxon>Mycolicibacterium</taxon>
    </lineage>
</organism>
<dbReference type="InterPro" id="IPR039420">
    <property type="entry name" value="WalR-like"/>
</dbReference>
<dbReference type="GO" id="GO:0005829">
    <property type="term" value="C:cytosol"/>
    <property type="evidence" value="ECO:0007669"/>
    <property type="project" value="TreeGrafter"/>
</dbReference>